<gene>
    <name evidence="5" type="ORF">RCO7_10727</name>
</gene>
<evidence type="ECO:0000256" key="3">
    <source>
        <dbReference type="SAM" id="MobiDB-lite"/>
    </source>
</evidence>
<dbReference type="Pfam" id="PF04082">
    <property type="entry name" value="Fungal_trans"/>
    <property type="match status" value="1"/>
</dbReference>
<feature type="domain" description="Zn(2)-C6 fungal-type" evidence="4">
    <location>
        <begin position="30"/>
        <end position="74"/>
    </location>
</feature>
<dbReference type="CDD" id="cd12148">
    <property type="entry name" value="fungal_TF_MHR"/>
    <property type="match status" value="1"/>
</dbReference>
<feature type="compositionally biased region" description="Polar residues" evidence="3">
    <location>
        <begin position="8"/>
        <end position="17"/>
    </location>
</feature>
<evidence type="ECO:0000313" key="6">
    <source>
        <dbReference type="Proteomes" id="UP000178129"/>
    </source>
</evidence>
<feature type="region of interest" description="Disordered" evidence="3">
    <location>
        <begin position="79"/>
        <end position="161"/>
    </location>
</feature>
<feature type="compositionally biased region" description="Low complexity" evidence="3">
    <location>
        <begin position="110"/>
        <end position="129"/>
    </location>
</feature>
<dbReference type="PANTHER" id="PTHR31668">
    <property type="entry name" value="GLUCOSE TRANSPORT TRANSCRIPTION REGULATOR RGT1-RELATED-RELATED"/>
    <property type="match status" value="1"/>
</dbReference>
<evidence type="ECO:0000259" key="4">
    <source>
        <dbReference type="PROSITE" id="PS50048"/>
    </source>
</evidence>
<dbReference type="Pfam" id="PF00172">
    <property type="entry name" value="Zn_clus"/>
    <property type="match status" value="1"/>
</dbReference>
<dbReference type="STRING" id="914237.A0A1E1L2M7"/>
<dbReference type="PROSITE" id="PS50048">
    <property type="entry name" value="ZN2_CY6_FUNGAL_2"/>
    <property type="match status" value="1"/>
</dbReference>
<accession>A0A1E1L2M7</accession>
<keyword evidence="2" id="KW-0539">Nucleus</keyword>
<feature type="region of interest" description="Disordered" evidence="3">
    <location>
        <begin position="1"/>
        <end position="26"/>
    </location>
</feature>
<dbReference type="Gene3D" id="4.10.240.10">
    <property type="entry name" value="Zn(2)-C6 fungal-type DNA-binding domain"/>
    <property type="match status" value="1"/>
</dbReference>
<evidence type="ECO:0000256" key="1">
    <source>
        <dbReference type="ARBA" id="ARBA00022723"/>
    </source>
</evidence>
<sequence>MVMEISANPVTTSPRQDPSSRRRIPSVSQACDGCRGRRVRCEQDSSAESVSHALPATIGGPCLRCTKFGLDCTFLLPVKSRGPQPKHKRTLQQVSAAEKNTSREASHILRTSTSSRARTKTISSSSKSPVSRREYSHEASSEVQIVSPSSQRSCNDSPSSHAYDLEGSSLYTTDHLGDRAVVEAILADFCQYIYPLIPVVHRPLFKRDIANHRDCYDEVFLGLIYGLCAVTIASLPSKFHDYQKLRPHPPHANSKAMVYACYDEFMRLRRHEYYDEINFDNWAAHFLFHLAFFHVTDYNRSRMIGAEASQLARLINLHKFPESNGLNCIEVQLRKKAFWLCFYAFVHGKVHFIRKERICFIDQAEAHTISYESLMPAEVDDEYINEHTISPQPRGTVSLVTGFNLNSHVFLAAYSSGFHRGKPCPCIQAEDVQSQIQHLQQRLDVLKYILDDIPAPLQPWVAFEPQDNSPPASDEDDLQARQDSYGQFAILRANLHVTHLWFQTLLSSQLDALLESQEAMSISPAPVSKIREISAVLLFIPPGLDAGAQRRAATYLRSFAGILSKLDKAGYDGIVSLQSWVDGDPI</sequence>
<proteinExistence type="predicted"/>
<dbReference type="SUPFAM" id="SSF57701">
    <property type="entry name" value="Zn2/Cys6 DNA-binding domain"/>
    <property type="match status" value="1"/>
</dbReference>
<keyword evidence="6" id="KW-1185">Reference proteome</keyword>
<name>A0A1E1L2M7_9HELO</name>
<dbReference type="InterPro" id="IPR050797">
    <property type="entry name" value="Carb_Metab_Trans_Reg"/>
</dbReference>
<dbReference type="SMART" id="SM00066">
    <property type="entry name" value="GAL4"/>
    <property type="match status" value="1"/>
</dbReference>
<comment type="caution">
    <text evidence="5">The sequence shown here is derived from an EMBL/GenBank/DDBJ whole genome shotgun (WGS) entry which is preliminary data.</text>
</comment>
<dbReference type="GO" id="GO:0000981">
    <property type="term" value="F:DNA-binding transcription factor activity, RNA polymerase II-specific"/>
    <property type="evidence" value="ECO:0007669"/>
    <property type="project" value="InterPro"/>
</dbReference>
<protein>
    <recommendedName>
        <fullName evidence="4">Zn(2)-C6 fungal-type domain-containing protein</fullName>
    </recommendedName>
</protein>
<dbReference type="AlphaFoldDB" id="A0A1E1L2M7"/>
<dbReference type="InterPro" id="IPR007219">
    <property type="entry name" value="XnlR_reg_dom"/>
</dbReference>
<dbReference type="GO" id="GO:0006351">
    <property type="term" value="P:DNA-templated transcription"/>
    <property type="evidence" value="ECO:0007669"/>
    <property type="project" value="InterPro"/>
</dbReference>
<evidence type="ECO:0000313" key="5">
    <source>
        <dbReference type="EMBL" id="CZT04762.1"/>
    </source>
</evidence>
<dbReference type="CDD" id="cd00067">
    <property type="entry name" value="GAL4"/>
    <property type="match status" value="1"/>
</dbReference>
<feature type="compositionally biased region" description="Basic and acidic residues" evidence="3">
    <location>
        <begin position="131"/>
        <end position="140"/>
    </location>
</feature>
<feature type="compositionally biased region" description="Polar residues" evidence="3">
    <location>
        <begin position="141"/>
        <end position="160"/>
    </location>
</feature>
<keyword evidence="1" id="KW-0479">Metal-binding</keyword>
<dbReference type="GO" id="GO:0003677">
    <property type="term" value="F:DNA binding"/>
    <property type="evidence" value="ECO:0007669"/>
    <property type="project" value="InterPro"/>
</dbReference>
<dbReference type="EMBL" id="FJUW01000033">
    <property type="protein sequence ID" value="CZT04762.1"/>
    <property type="molecule type" value="Genomic_DNA"/>
</dbReference>
<dbReference type="GO" id="GO:0008270">
    <property type="term" value="F:zinc ion binding"/>
    <property type="evidence" value="ECO:0007669"/>
    <property type="project" value="InterPro"/>
</dbReference>
<dbReference type="Proteomes" id="UP000178129">
    <property type="component" value="Unassembled WGS sequence"/>
</dbReference>
<dbReference type="InterPro" id="IPR036864">
    <property type="entry name" value="Zn2-C6_fun-type_DNA-bd_sf"/>
</dbReference>
<dbReference type="InParanoid" id="A0A1E1L2M7"/>
<reference evidence="6" key="1">
    <citation type="submission" date="2016-03" db="EMBL/GenBank/DDBJ databases">
        <authorList>
            <person name="Ploux O."/>
        </authorList>
    </citation>
    <scope>NUCLEOTIDE SEQUENCE [LARGE SCALE GENOMIC DNA]</scope>
    <source>
        <strain evidence="6">UK7</strain>
    </source>
</reference>
<organism evidence="5 6">
    <name type="scientific">Rhynchosporium graminicola</name>
    <dbReference type="NCBI Taxonomy" id="2792576"/>
    <lineage>
        <taxon>Eukaryota</taxon>
        <taxon>Fungi</taxon>
        <taxon>Dikarya</taxon>
        <taxon>Ascomycota</taxon>
        <taxon>Pezizomycotina</taxon>
        <taxon>Leotiomycetes</taxon>
        <taxon>Helotiales</taxon>
        <taxon>Ploettnerulaceae</taxon>
        <taxon>Rhynchosporium</taxon>
    </lineage>
</organism>
<dbReference type="InterPro" id="IPR001138">
    <property type="entry name" value="Zn2Cys6_DnaBD"/>
</dbReference>
<evidence type="ECO:0000256" key="2">
    <source>
        <dbReference type="ARBA" id="ARBA00023242"/>
    </source>
</evidence>